<evidence type="ECO:0000256" key="2">
    <source>
        <dbReference type="ARBA" id="ARBA00011738"/>
    </source>
</evidence>
<dbReference type="Pfam" id="PF00121">
    <property type="entry name" value="TIM"/>
    <property type="match status" value="1"/>
</dbReference>
<comment type="caution">
    <text evidence="6">The sequence shown here is derived from an EMBL/GenBank/DDBJ whole genome shotgun (WGS) entry which is preliminary data.</text>
</comment>
<feature type="compositionally biased region" description="Basic and acidic residues" evidence="5">
    <location>
        <begin position="318"/>
        <end position="334"/>
    </location>
</feature>
<dbReference type="PANTHER" id="PTHR21139:SF2">
    <property type="entry name" value="TRIOSEPHOSPHATE ISOMERASE"/>
    <property type="match status" value="1"/>
</dbReference>
<protein>
    <recommendedName>
        <fullName evidence="8">Triosephosphate isomerase</fullName>
    </recommendedName>
</protein>
<dbReference type="PANTHER" id="PTHR21139">
    <property type="entry name" value="TRIOSEPHOSPHATE ISOMERASE"/>
    <property type="match status" value="1"/>
</dbReference>
<dbReference type="InterPro" id="IPR020861">
    <property type="entry name" value="Triosephosphate_isomerase_AS"/>
</dbReference>
<evidence type="ECO:0000313" key="7">
    <source>
        <dbReference type="Proteomes" id="UP001189429"/>
    </source>
</evidence>
<comment type="pathway">
    <text evidence="4">Carbohydrate biosynthesis.</text>
</comment>
<sequence>MVPGSSSMEMWPSEGHLNANSDAEAHCRMICVSYLLCQYWQYSNVPPAPSARQSVGSRAEGRGEWWPVRQAGWIAAAPRARRTFLAPHPGHFAAVVAEAVRGAFDGGPADTARVPALSAAVRERRRRRRQRRADRKEQHRHGDAAAAGAEAAAGQPPAASRAAAGACRRDPGPADDDAMDFDDDAGPGGAPPRQLRRKRLGLAAALWSAAGLGMMSTLDAHSVFVVLVLSVVFQLDPLPASFADVEARGCGSLFRRHSQWMLSEFLKSLMSFPFPKNWFDFRWSSVAAQARVAQFEDSANGGFRAQQRARALQEEQENEQKDDGEKDEQNHAGGEEEVEAEEGDGEQQCVDQRPPHPRKAAMAFVKLAAVVAAATCRTGSAFSAAAGSRAGLRGAPVAGGAAAWEDGAFAGGSAPTGVRVAAAAAAAVLAAATAMRARRPVVGGNWKCNPEKAADLDGLIANIQACDTSKCDVYVCPSPLHVSYCTGKFSNGAEVTPQNCNFKGCGAFTGEMAVEQMKDMGISQVLIGHSERRGEFGIFPMDDNTTLATKLKYILDAGMSCVFCIGEPKEIREKGLDAVLEEMHVQMTQIYDLLDPAKVVIAYEPVWAIGTGLTATPEDAQATHKGIRDLIAKHASASVAEGIRIQYGGSANAANAPDLSAQPDIDGFLVGGASLKPEFAEIVKAISDAKAAQPA</sequence>
<dbReference type="InterPro" id="IPR013785">
    <property type="entry name" value="Aldolase_TIM"/>
</dbReference>
<reference evidence="6" key="1">
    <citation type="submission" date="2023-10" db="EMBL/GenBank/DDBJ databases">
        <authorList>
            <person name="Chen Y."/>
            <person name="Shah S."/>
            <person name="Dougan E. K."/>
            <person name="Thang M."/>
            <person name="Chan C."/>
        </authorList>
    </citation>
    <scope>NUCLEOTIDE SEQUENCE [LARGE SCALE GENOMIC DNA]</scope>
</reference>
<dbReference type="CDD" id="cd00311">
    <property type="entry name" value="TIM"/>
    <property type="match status" value="1"/>
</dbReference>
<evidence type="ECO:0000256" key="5">
    <source>
        <dbReference type="SAM" id="MobiDB-lite"/>
    </source>
</evidence>
<dbReference type="NCBIfam" id="TIGR00419">
    <property type="entry name" value="tim"/>
    <property type="match status" value="1"/>
</dbReference>
<keyword evidence="3" id="KW-0413">Isomerase</keyword>
<dbReference type="InterPro" id="IPR035990">
    <property type="entry name" value="TIM_sf"/>
</dbReference>
<comment type="similarity">
    <text evidence="1">Belongs to the triosephosphate isomerase family.</text>
</comment>
<evidence type="ECO:0008006" key="8">
    <source>
        <dbReference type="Google" id="ProtNLM"/>
    </source>
</evidence>
<dbReference type="PROSITE" id="PS00171">
    <property type="entry name" value="TIM_1"/>
    <property type="match status" value="1"/>
</dbReference>
<evidence type="ECO:0000256" key="3">
    <source>
        <dbReference type="ARBA" id="ARBA00023235"/>
    </source>
</evidence>
<dbReference type="InterPro" id="IPR000652">
    <property type="entry name" value="Triosephosphate_isomerase"/>
</dbReference>
<comment type="subunit">
    <text evidence="2">Homodimer.</text>
</comment>
<feature type="compositionally biased region" description="Basic and acidic residues" evidence="5">
    <location>
        <begin position="134"/>
        <end position="143"/>
    </location>
</feature>
<dbReference type="SUPFAM" id="SSF51351">
    <property type="entry name" value="Triosephosphate isomerase (TIM)"/>
    <property type="match status" value="1"/>
</dbReference>
<feature type="compositionally biased region" description="Acidic residues" evidence="5">
    <location>
        <begin position="335"/>
        <end position="345"/>
    </location>
</feature>
<accession>A0ABN9Q7H6</accession>
<evidence type="ECO:0000256" key="1">
    <source>
        <dbReference type="ARBA" id="ARBA00007422"/>
    </source>
</evidence>
<keyword evidence="7" id="KW-1185">Reference proteome</keyword>
<feature type="compositionally biased region" description="Acidic residues" evidence="5">
    <location>
        <begin position="173"/>
        <end position="185"/>
    </location>
</feature>
<dbReference type="Proteomes" id="UP001189429">
    <property type="component" value="Unassembled WGS sequence"/>
</dbReference>
<evidence type="ECO:0000256" key="4">
    <source>
        <dbReference type="ARBA" id="ARBA00024331"/>
    </source>
</evidence>
<proteinExistence type="inferred from homology"/>
<dbReference type="EMBL" id="CAUYUJ010002336">
    <property type="protein sequence ID" value="CAK0800337.1"/>
    <property type="molecule type" value="Genomic_DNA"/>
</dbReference>
<feature type="region of interest" description="Disordered" evidence="5">
    <location>
        <begin position="305"/>
        <end position="355"/>
    </location>
</feature>
<dbReference type="Gene3D" id="3.20.20.70">
    <property type="entry name" value="Aldolase class I"/>
    <property type="match status" value="1"/>
</dbReference>
<name>A0ABN9Q7H6_9DINO</name>
<gene>
    <name evidence="6" type="ORF">PCOR1329_LOCUS8507</name>
</gene>
<feature type="compositionally biased region" description="Basic residues" evidence="5">
    <location>
        <begin position="123"/>
        <end position="133"/>
    </location>
</feature>
<organism evidence="6 7">
    <name type="scientific">Prorocentrum cordatum</name>
    <dbReference type="NCBI Taxonomy" id="2364126"/>
    <lineage>
        <taxon>Eukaryota</taxon>
        <taxon>Sar</taxon>
        <taxon>Alveolata</taxon>
        <taxon>Dinophyceae</taxon>
        <taxon>Prorocentrales</taxon>
        <taxon>Prorocentraceae</taxon>
        <taxon>Prorocentrum</taxon>
    </lineage>
</organism>
<dbReference type="PROSITE" id="PS51440">
    <property type="entry name" value="TIM_2"/>
    <property type="match status" value="1"/>
</dbReference>
<evidence type="ECO:0000313" key="6">
    <source>
        <dbReference type="EMBL" id="CAK0800337.1"/>
    </source>
</evidence>
<feature type="region of interest" description="Disordered" evidence="5">
    <location>
        <begin position="105"/>
        <end position="195"/>
    </location>
</feature>
<feature type="compositionally biased region" description="Low complexity" evidence="5">
    <location>
        <begin position="144"/>
        <end position="166"/>
    </location>
</feature>